<reference evidence="2" key="1">
    <citation type="submission" date="2018-05" db="EMBL/GenBank/DDBJ databases">
        <authorList>
            <person name="Li Y."/>
        </authorList>
    </citation>
    <scope>NUCLEOTIDE SEQUENCE [LARGE SCALE GENOMIC DNA]</scope>
    <source>
        <strain evidence="2">3d-2-2</strain>
    </source>
</reference>
<sequence length="120" mass="13727">MRGLPNNCVLFPEDQPVDPSHFRCCGDEDLVFLRCAHCGHIWVHCHECDTLYVDLDDLDRIEAAMSNKRLICVCCDTPFGDLYFLKPHVVHRYMPTAEQVIVAGYGHYLADALRNRYGIA</sequence>
<protein>
    <submittedName>
        <fullName evidence="1">Uncharacterized protein</fullName>
    </submittedName>
</protein>
<comment type="caution">
    <text evidence="1">The sequence shown here is derived from an EMBL/GenBank/DDBJ whole genome shotgun (WGS) entry which is preliminary data.</text>
</comment>
<name>A0A2V1K5K7_9BURK</name>
<proteinExistence type="predicted"/>
<gene>
    <name evidence="1" type="ORF">DD235_01300</name>
</gene>
<evidence type="ECO:0000313" key="1">
    <source>
        <dbReference type="EMBL" id="PWF24847.1"/>
    </source>
</evidence>
<dbReference type="AlphaFoldDB" id="A0A2V1K5K7"/>
<dbReference type="Proteomes" id="UP000245212">
    <property type="component" value="Unassembled WGS sequence"/>
</dbReference>
<accession>A0A2V1K5K7</accession>
<dbReference type="EMBL" id="QETA01000001">
    <property type="protein sequence ID" value="PWF24847.1"/>
    <property type="molecule type" value="Genomic_DNA"/>
</dbReference>
<keyword evidence="2" id="KW-1185">Reference proteome</keyword>
<organism evidence="1 2">
    <name type="scientific">Corticimicrobacter populi</name>
    <dbReference type="NCBI Taxonomy" id="2175229"/>
    <lineage>
        <taxon>Bacteria</taxon>
        <taxon>Pseudomonadati</taxon>
        <taxon>Pseudomonadota</taxon>
        <taxon>Betaproteobacteria</taxon>
        <taxon>Burkholderiales</taxon>
        <taxon>Alcaligenaceae</taxon>
        <taxon>Corticimicrobacter</taxon>
    </lineage>
</organism>
<evidence type="ECO:0000313" key="2">
    <source>
        <dbReference type="Proteomes" id="UP000245212"/>
    </source>
</evidence>